<keyword evidence="3" id="KW-0012">Acyltransferase</keyword>
<evidence type="ECO:0000256" key="3">
    <source>
        <dbReference type="ARBA" id="ARBA00023315"/>
    </source>
</evidence>
<organism evidence="4 5">
    <name type="scientific">Psophocarpus tetragonolobus</name>
    <name type="common">Winged bean</name>
    <name type="synonym">Dolichos tetragonolobus</name>
    <dbReference type="NCBI Taxonomy" id="3891"/>
    <lineage>
        <taxon>Eukaryota</taxon>
        <taxon>Viridiplantae</taxon>
        <taxon>Streptophyta</taxon>
        <taxon>Embryophyta</taxon>
        <taxon>Tracheophyta</taxon>
        <taxon>Spermatophyta</taxon>
        <taxon>Magnoliopsida</taxon>
        <taxon>eudicotyledons</taxon>
        <taxon>Gunneridae</taxon>
        <taxon>Pentapetalae</taxon>
        <taxon>rosids</taxon>
        <taxon>fabids</taxon>
        <taxon>Fabales</taxon>
        <taxon>Fabaceae</taxon>
        <taxon>Papilionoideae</taxon>
        <taxon>50 kb inversion clade</taxon>
        <taxon>NPAAA clade</taxon>
        <taxon>indigoferoid/millettioid clade</taxon>
        <taxon>Phaseoleae</taxon>
        <taxon>Psophocarpus</taxon>
    </lineage>
</organism>
<comment type="caution">
    <text evidence="4">The sequence shown here is derived from an EMBL/GenBank/DDBJ whole genome shotgun (WGS) entry which is preliminary data.</text>
</comment>
<dbReference type="EMBL" id="JAYMYS010000003">
    <property type="protein sequence ID" value="KAK7399971.1"/>
    <property type="molecule type" value="Genomic_DNA"/>
</dbReference>
<evidence type="ECO:0000256" key="1">
    <source>
        <dbReference type="ARBA" id="ARBA00009861"/>
    </source>
</evidence>
<dbReference type="PANTHER" id="PTHR31623">
    <property type="entry name" value="F21J9.9"/>
    <property type="match status" value="1"/>
</dbReference>
<dbReference type="GO" id="GO:0016746">
    <property type="term" value="F:acyltransferase activity"/>
    <property type="evidence" value="ECO:0007669"/>
    <property type="project" value="UniProtKB-KW"/>
</dbReference>
<keyword evidence="5" id="KW-1185">Reference proteome</keyword>
<dbReference type="InterPro" id="IPR023213">
    <property type="entry name" value="CAT-like_dom_sf"/>
</dbReference>
<keyword evidence="2" id="KW-0808">Transferase</keyword>
<dbReference type="Gene3D" id="3.30.559.10">
    <property type="entry name" value="Chloramphenicol acetyltransferase-like domain"/>
    <property type="match status" value="2"/>
</dbReference>
<evidence type="ECO:0000313" key="4">
    <source>
        <dbReference type="EMBL" id="KAK7399971.1"/>
    </source>
</evidence>
<accession>A0AAN9XN68</accession>
<dbReference type="AlphaFoldDB" id="A0AAN9XN68"/>
<evidence type="ECO:0008006" key="6">
    <source>
        <dbReference type="Google" id="ProtNLM"/>
    </source>
</evidence>
<name>A0AAN9XN68_PSOTE</name>
<evidence type="ECO:0000313" key="5">
    <source>
        <dbReference type="Proteomes" id="UP001386955"/>
    </source>
</evidence>
<reference evidence="4 5" key="1">
    <citation type="submission" date="2024-01" db="EMBL/GenBank/DDBJ databases">
        <title>The genomes of 5 underutilized Papilionoideae crops provide insights into root nodulation and disease resistanc.</title>
        <authorList>
            <person name="Jiang F."/>
        </authorList>
    </citation>
    <scope>NUCLEOTIDE SEQUENCE [LARGE SCALE GENOMIC DNA]</scope>
    <source>
        <strain evidence="4">DUOXIRENSHENG_FW03</strain>
        <tissue evidence="4">Leaves</tissue>
    </source>
</reference>
<dbReference type="PANTHER" id="PTHR31623:SF122">
    <property type="entry name" value="HXXXD-TYPE ACYL-TRANSFERASE FAMILY PROTEIN"/>
    <property type="match status" value="1"/>
</dbReference>
<dbReference type="Proteomes" id="UP001386955">
    <property type="component" value="Unassembled WGS sequence"/>
</dbReference>
<dbReference type="Pfam" id="PF02458">
    <property type="entry name" value="Transferase"/>
    <property type="match status" value="1"/>
</dbReference>
<gene>
    <name evidence="4" type="ORF">VNO78_11169</name>
</gene>
<protein>
    <recommendedName>
        <fullName evidence="6">BAHD acyltransferase</fullName>
    </recommendedName>
</protein>
<evidence type="ECO:0000256" key="2">
    <source>
        <dbReference type="ARBA" id="ARBA00022679"/>
    </source>
</evidence>
<proteinExistence type="inferred from homology"/>
<comment type="similarity">
    <text evidence="1">Belongs to the plant acyltransferase family.</text>
</comment>
<sequence length="429" mass="48430">MEMELISRERIKPWTGTPAELRNYRLCFIDNIVFGNYIPLVLFYSSPHGEQEQEHETLKQSLSHVLSRYYFLAGTLKDQVSIDCNDQGVLFLVARFSCELSSILQNPTQASLNPLFPDQLHWKPINSTSTILAIQINYFPCGGLAIAVCISHKVSDAATLSHFINHWATLNRIKQHHLLSLPPFPVPGASLFPQDALPLFPELLFVKNDVVCTRFVFQASKIDSLKAIVSYHNVPNPTRVEVVSALLYKRAVSALGLDFKRTSFRTAVNLRKRTVPPLPENSVGNLVWFLFLLNPSQTELHDLVLKMKQALTEFCDTYGRQFGGKEKDTCFITECLKQAGSDEESGSLFCCSSWCRFGMYEADFGWGKPVWLTTTQCPVKNSIVLMDTRDGGGIEALVNMEEQDMAKFERDLHLLHYASLNPPLSIYPS</sequence>